<keyword evidence="2" id="KW-1185">Reference proteome</keyword>
<protein>
    <submittedName>
        <fullName evidence="1">Uncharacterized protein</fullName>
    </submittedName>
</protein>
<proteinExistence type="predicted"/>
<name>A0ABU1Q3Y9_9PSEU</name>
<gene>
    <name evidence="1" type="ORF">J2S66_005248</name>
</gene>
<sequence>MTGTPFRDTATKLAERMDYISMSIGCDRVRSHGWWRNVVVFGAWSGPGESRVAPPPPEAMTGIAKLFGTTEEHVKAMVAEDWYGVAPASGPSGRVQRLALLIDRLSEPDADLVESILRRIAPEA</sequence>
<dbReference type="RefSeq" id="WP_310309950.1">
    <property type="nucleotide sequence ID" value="NZ_BAAAXB010000001.1"/>
</dbReference>
<organism evidence="1 2">
    <name type="scientific">Saccharothrix longispora</name>
    <dbReference type="NCBI Taxonomy" id="33920"/>
    <lineage>
        <taxon>Bacteria</taxon>
        <taxon>Bacillati</taxon>
        <taxon>Actinomycetota</taxon>
        <taxon>Actinomycetes</taxon>
        <taxon>Pseudonocardiales</taxon>
        <taxon>Pseudonocardiaceae</taxon>
        <taxon>Saccharothrix</taxon>
    </lineage>
</organism>
<dbReference type="EMBL" id="JAVDSG010000001">
    <property type="protein sequence ID" value="MDR6596864.1"/>
    <property type="molecule type" value="Genomic_DNA"/>
</dbReference>
<accession>A0ABU1Q3Y9</accession>
<evidence type="ECO:0000313" key="1">
    <source>
        <dbReference type="EMBL" id="MDR6596864.1"/>
    </source>
</evidence>
<dbReference type="Proteomes" id="UP001268819">
    <property type="component" value="Unassembled WGS sequence"/>
</dbReference>
<evidence type="ECO:0000313" key="2">
    <source>
        <dbReference type="Proteomes" id="UP001268819"/>
    </source>
</evidence>
<comment type="caution">
    <text evidence="1">The sequence shown here is derived from an EMBL/GenBank/DDBJ whole genome shotgun (WGS) entry which is preliminary data.</text>
</comment>
<reference evidence="1 2" key="1">
    <citation type="submission" date="2023-07" db="EMBL/GenBank/DDBJ databases">
        <title>Sequencing the genomes of 1000 actinobacteria strains.</title>
        <authorList>
            <person name="Klenk H.-P."/>
        </authorList>
    </citation>
    <scope>NUCLEOTIDE SEQUENCE [LARGE SCALE GENOMIC DNA]</scope>
    <source>
        <strain evidence="1 2">DSM 43749</strain>
    </source>
</reference>